<name>A0ABV3FRG1_9NOCA</name>
<dbReference type="EMBL" id="JBFAKC010000004">
    <property type="protein sequence ID" value="MEV0707995.1"/>
    <property type="molecule type" value="Genomic_DNA"/>
</dbReference>
<proteinExistence type="predicted"/>
<protein>
    <submittedName>
        <fullName evidence="1">Uncharacterized protein</fullName>
    </submittedName>
</protein>
<sequence length="195" mass="21001">MDLARLGQLTVEEARHYVERFEPRLSMPDPRIGMDLDPEALSSGSTAHPGALLLAGGRVDMLVTPPGGASSVFVEGDLRVDGCLINDGHLLIAGDLVARDIYTQQYLVVLGEVRVGRYLGVDDGFGTRIVGDLHADDVVGYANHHLSLFGAMRCETYVDDEEHGREAVIDVLARWGVPDAGYVDLAGARAVFSAR</sequence>
<evidence type="ECO:0000313" key="1">
    <source>
        <dbReference type="EMBL" id="MEV0707995.1"/>
    </source>
</evidence>
<gene>
    <name evidence="1" type="ORF">AB0I48_10555</name>
</gene>
<comment type="caution">
    <text evidence="1">The sequence shown here is derived from an EMBL/GenBank/DDBJ whole genome shotgun (WGS) entry which is preliminary data.</text>
</comment>
<organism evidence="1 2">
    <name type="scientific">Nocardia aurea</name>
    <dbReference type="NCBI Taxonomy" id="2144174"/>
    <lineage>
        <taxon>Bacteria</taxon>
        <taxon>Bacillati</taxon>
        <taxon>Actinomycetota</taxon>
        <taxon>Actinomycetes</taxon>
        <taxon>Mycobacteriales</taxon>
        <taxon>Nocardiaceae</taxon>
        <taxon>Nocardia</taxon>
    </lineage>
</organism>
<evidence type="ECO:0000313" key="2">
    <source>
        <dbReference type="Proteomes" id="UP001551695"/>
    </source>
</evidence>
<accession>A0ABV3FRG1</accession>
<dbReference type="Proteomes" id="UP001551695">
    <property type="component" value="Unassembled WGS sequence"/>
</dbReference>
<keyword evidence="2" id="KW-1185">Reference proteome</keyword>
<dbReference type="RefSeq" id="WP_357782182.1">
    <property type="nucleotide sequence ID" value="NZ_JBFAKC010000004.1"/>
</dbReference>
<reference evidence="1 2" key="1">
    <citation type="submission" date="2024-06" db="EMBL/GenBank/DDBJ databases">
        <title>The Natural Products Discovery Center: Release of the First 8490 Sequenced Strains for Exploring Actinobacteria Biosynthetic Diversity.</title>
        <authorList>
            <person name="Kalkreuter E."/>
            <person name="Kautsar S.A."/>
            <person name="Yang D."/>
            <person name="Bader C.D."/>
            <person name="Teijaro C.N."/>
            <person name="Fluegel L."/>
            <person name="Davis C.M."/>
            <person name="Simpson J.R."/>
            <person name="Lauterbach L."/>
            <person name="Steele A.D."/>
            <person name="Gui C."/>
            <person name="Meng S."/>
            <person name="Li G."/>
            <person name="Viehrig K."/>
            <person name="Ye F."/>
            <person name="Su P."/>
            <person name="Kiefer A.F."/>
            <person name="Nichols A."/>
            <person name="Cepeda A.J."/>
            <person name="Yan W."/>
            <person name="Fan B."/>
            <person name="Jiang Y."/>
            <person name="Adhikari A."/>
            <person name="Zheng C.-J."/>
            <person name="Schuster L."/>
            <person name="Cowan T.M."/>
            <person name="Smanski M.J."/>
            <person name="Chevrette M.G."/>
            <person name="De Carvalho L.P.S."/>
            <person name="Shen B."/>
        </authorList>
    </citation>
    <scope>NUCLEOTIDE SEQUENCE [LARGE SCALE GENOMIC DNA]</scope>
    <source>
        <strain evidence="1 2">NPDC050403</strain>
    </source>
</reference>